<dbReference type="EMBL" id="QYYH01000135">
    <property type="protein sequence ID" value="RJY07107.1"/>
    <property type="molecule type" value="Genomic_DNA"/>
</dbReference>
<evidence type="ECO:0000313" key="2">
    <source>
        <dbReference type="Proteomes" id="UP000273022"/>
    </source>
</evidence>
<dbReference type="PANTHER" id="PTHR14136">
    <property type="entry name" value="BTB_POZ DOMAIN-CONTAINING PROTEIN KCTD9"/>
    <property type="match status" value="1"/>
</dbReference>
<dbReference type="InterPro" id="IPR051082">
    <property type="entry name" value="Pentapeptide-BTB/POZ_domain"/>
</dbReference>
<dbReference type="Pfam" id="PF00805">
    <property type="entry name" value="Pentapeptide"/>
    <property type="match status" value="4"/>
</dbReference>
<dbReference type="SUPFAM" id="SSF141571">
    <property type="entry name" value="Pentapeptide repeat-like"/>
    <property type="match status" value="3"/>
</dbReference>
<dbReference type="PANTHER" id="PTHR14136:SF17">
    <property type="entry name" value="BTB_POZ DOMAIN-CONTAINING PROTEIN KCTD9"/>
    <property type="match status" value="1"/>
</dbReference>
<reference evidence="1 2" key="1">
    <citation type="submission" date="2018-09" db="EMBL/GenBank/DDBJ databases">
        <title>Phylogeny of the Shewanellaceae, and recommendation for two new genera, Pseudoshewanella and Parashewanella.</title>
        <authorList>
            <person name="Wang G."/>
        </authorList>
    </citation>
    <scope>NUCLEOTIDE SEQUENCE [LARGE SCALE GENOMIC DNA]</scope>
    <source>
        <strain evidence="1 2">KCTC 22492</strain>
    </source>
</reference>
<dbReference type="AlphaFoldDB" id="A0A3A6THD1"/>
<comment type="caution">
    <text evidence="1">The sequence shown here is derived from an EMBL/GenBank/DDBJ whole genome shotgun (WGS) entry which is preliminary data.</text>
</comment>
<organism evidence="1 2">
    <name type="scientific">Parashewanella spongiae</name>
    <dbReference type="NCBI Taxonomy" id="342950"/>
    <lineage>
        <taxon>Bacteria</taxon>
        <taxon>Pseudomonadati</taxon>
        <taxon>Pseudomonadota</taxon>
        <taxon>Gammaproteobacteria</taxon>
        <taxon>Alteromonadales</taxon>
        <taxon>Shewanellaceae</taxon>
        <taxon>Parashewanella</taxon>
    </lineage>
</organism>
<dbReference type="RefSeq" id="WP_121854733.1">
    <property type="nucleotide sequence ID" value="NZ_CP037952.1"/>
</dbReference>
<dbReference type="InterPro" id="IPR001646">
    <property type="entry name" value="5peptide_repeat"/>
</dbReference>
<dbReference type="Gene3D" id="2.160.20.80">
    <property type="entry name" value="E3 ubiquitin-protein ligase SopA"/>
    <property type="match status" value="3"/>
</dbReference>
<protein>
    <recommendedName>
        <fullName evidence="3">Pentapeptide repeat-containing protein</fullName>
    </recommendedName>
</protein>
<evidence type="ECO:0008006" key="3">
    <source>
        <dbReference type="Google" id="ProtNLM"/>
    </source>
</evidence>
<evidence type="ECO:0000313" key="1">
    <source>
        <dbReference type="EMBL" id="RJY07107.1"/>
    </source>
</evidence>
<dbReference type="Proteomes" id="UP000273022">
    <property type="component" value="Unassembled WGS sequence"/>
</dbReference>
<dbReference type="OrthoDB" id="5519212at2"/>
<keyword evidence="2" id="KW-1185">Reference proteome</keyword>
<name>A0A3A6THD1_9GAMM</name>
<sequence>MLTVIHSRGTQICSHEFRVSDNNSTDSTTQIVKKLSRKLSCSSFENQQQALIEKIVKHDELSSGNDTFIAFVSLRASCCNSQQHLFTISSSEYDLNYVRLEVCSASHRHPPIIKPVYINVGGATFHGLNLDHCILAGIQMKACTWTGNQMYKANCDRANIDDSVVTSMKAGYSSFKSVSAQRTIFTNSDLQRSNWLESQCELSKFNDNIMTSVVFSDATLHYAEFIKCKIMYGNFSYINAHYIHFNSCLLNSCSFKQAQLEGARFHQSHILDADFSRALAPKSTFTCAVLDGALFVKASLKLADFTGAQLKKGNFRNALLMSAIFKSANCSKTFFAGADLSFADFSDAKLNETDFSDCVIKGATLKGADLSYANLQGLDLRCVDFSGAILVGTDFSHCNLTGANLSGLNLHQAKLVGANLTKANLANTNLQQADLTGAHFDNSNLSNADVNQAKLPLNLSKCNFDNIKNITTATLIKIE</sequence>
<accession>A0A3A6THD1</accession>
<gene>
    <name evidence="1" type="ORF">D5R81_16560</name>
</gene>
<proteinExistence type="predicted"/>